<evidence type="ECO:0000313" key="4">
    <source>
        <dbReference type="EMBL" id="OGG93399.1"/>
    </source>
</evidence>
<dbReference type="AlphaFoldDB" id="A0A1F6G5L0"/>
<keyword evidence="1 4" id="KW-0808">Transferase</keyword>
<dbReference type="Gene3D" id="3.40.630.30">
    <property type="match status" value="1"/>
</dbReference>
<dbReference type="PANTHER" id="PTHR43877">
    <property type="entry name" value="AMINOALKYLPHOSPHONATE N-ACETYLTRANSFERASE-RELATED-RELATED"/>
    <property type="match status" value="1"/>
</dbReference>
<dbReference type="InterPro" id="IPR016181">
    <property type="entry name" value="Acyl_CoA_acyltransferase"/>
</dbReference>
<dbReference type="InterPro" id="IPR050832">
    <property type="entry name" value="Bact_Acetyltransf"/>
</dbReference>
<evidence type="ECO:0000256" key="1">
    <source>
        <dbReference type="ARBA" id="ARBA00022679"/>
    </source>
</evidence>
<evidence type="ECO:0000313" key="5">
    <source>
        <dbReference type="Proteomes" id="UP000178449"/>
    </source>
</evidence>
<organism evidence="4 5">
    <name type="scientific">Candidatus Lambdaproteobacteria bacterium RIFOXYD2_FULL_50_16</name>
    <dbReference type="NCBI Taxonomy" id="1817772"/>
    <lineage>
        <taxon>Bacteria</taxon>
        <taxon>Pseudomonadati</taxon>
        <taxon>Pseudomonadota</taxon>
        <taxon>Candidatus Lambdaproteobacteria</taxon>
    </lineage>
</organism>
<name>A0A1F6G5L0_9PROT</name>
<evidence type="ECO:0000259" key="3">
    <source>
        <dbReference type="PROSITE" id="PS51186"/>
    </source>
</evidence>
<dbReference type="STRING" id="1817772.A2527_01640"/>
<gene>
    <name evidence="4" type="ORF">A2527_01640</name>
</gene>
<dbReference type="EMBL" id="MFNE01000051">
    <property type="protein sequence ID" value="OGG93399.1"/>
    <property type="molecule type" value="Genomic_DNA"/>
</dbReference>
<reference evidence="4 5" key="1">
    <citation type="journal article" date="2016" name="Nat. Commun.">
        <title>Thousands of microbial genomes shed light on interconnected biogeochemical processes in an aquifer system.</title>
        <authorList>
            <person name="Anantharaman K."/>
            <person name="Brown C.T."/>
            <person name="Hug L.A."/>
            <person name="Sharon I."/>
            <person name="Castelle C.J."/>
            <person name="Probst A.J."/>
            <person name="Thomas B.C."/>
            <person name="Singh A."/>
            <person name="Wilkins M.J."/>
            <person name="Karaoz U."/>
            <person name="Brodie E.L."/>
            <person name="Williams K.H."/>
            <person name="Hubbard S.S."/>
            <person name="Banfield J.F."/>
        </authorList>
    </citation>
    <scope>NUCLEOTIDE SEQUENCE [LARGE SCALE GENOMIC DNA]</scope>
</reference>
<evidence type="ECO:0000256" key="2">
    <source>
        <dbReference type="ARBA" id="ARBA00023315"/>
    </source>
</evidence>
<dbReference type="CDD" id="cd04301">
    <property type="entry name" value="NAT_SF"/>
    <property type="match status" value="1"/>
</dbReference>
<keyword evidence="2" id="KW-0012">Acyltransferase</keyword>
<sequence length="157" mass="17179">MLPLIRPAQNKDLPVLIDLLAQLFSIEADFAVNPEKQRQGLDLMLQEPNACVLVAEINGQVVGMGSLQILISTAEGGPVGLIEDLLVLPAWRKEGLGRAILDALEAKAAAQGCTRLQLLADKNNLPALAFYQSQGWLRTDLVGLRKEKLCLKRLKHH</sequence>
<feature type="domain" description="N-acetyltransferase" evidence="3">
    <location>
        <begin position="3"/>
        <end position="157"/>
    </location>
</feature>
<dbReference type="PROSITE" id="PS51186">
    <property type="entry name" value="GNAT"/>
    <property type="match status" value="1"/>
</dbReference>
<accession>A0A1F6G5L0</accession>
<proteinExistence type="predicted"/>
<dbReference type="Pfam" id="PF00583">
    <property type="entry name" value="Acetyltransf_1"/>
    <property type="match status" value="1"/>
</dbReference>
<dbReference type="SUPFAM" id="SSF55729">
    <property type="entry name" value="Acyl-CoA N-acyltransferases (Nat)"/>
    <property type="match status" value="1"/>
</dbReference>
<dbReference type="GO" id="GO:0016747">
    <property type="term" value="F:acyltransferase activity, transferring groups other than amino-acyl groups"/>
    <property type="evidence" value="ECO:0007669"/>
    <property type="project" value="InterPro"/>
</dbReference>
<comment type="caution">
    <text evidence="4">The sequence shown here is derived from an EMBL/GenBank/DDBJ whole genome shotgun (WGS) entry which is preliminary data.</text>
</comment>
<protein>
    <submittedName>
        <fullName evidence="4">GNAT family N-acetyltransferase</fullName>
    </submittedName>
</protein>
<dbReference type="Proteomes" id="UP000178449">
    <property type="component" value="Unassembled WGS sequence"/>
</dbReference>
<dbReference type="InterPro" id="IPR000182">
    <property type="entry name" value="GNAT_dom"/>
</dbReference>